<dbReference type="InterPro" id="IPR036852">
    <property type="entry name" value="Peptidase_S8/S53_dom_sf"/>
</dbReference>
<keyword evidence="6 9" id="KW-0378">Hydrolase</keyword>
<evidence type="ECO:0000256" key="6">
    <source>
        <dbReference type="ARBA" id="ARBA00022801"/>
    </source>
</evidence>
<dbReference type="PROSITE" id="PS51892">
    <property type="entry name" value="SUBTILASE"/>
    <property type="match status" value="1"/>
</dbReference>
<dbReference type="InterPro" id="IPR001119">
    <property type="entry name" value="SLH_dom"/>
</dbReference>
<dbReference type="STRING" id="1465756.BIV18_04490"/>
<dbReference type="GO" id="GO:0016020">
    <property type="term" value="C:membrane"/>
    <property type="evidence" value="ECO:0007669"/>
    <property type="project" value="InterPro"/>
</dbReference>
<dbReference type="PROSITE" id="PS00137">
    <property type="entry name" value="SUBTILASE_HIS"/>
    <property type="match status" value="1"/>
</dbReference>
<dbReference type="Gene3D" id="2.60.40.1710">
    <property type="entry name" value="Subtilisin-like superfamily"/>
    <property type="match status" value="1"/>
</dbReference>
<dbReference type="InterPro" id="IPR022398">
    <property type="entry name" value="Peptidase_S8_His-AS"/>
</dbReference>
<keyword evidence="2" id="KW-0134">Cell wall</keyword>
<dbReference type="Gene3D" id="3.50.30.30">
    <property type="match status" value="1"/>
</dbReference>
<gene>
    <name evidence="13" type="ORF">BIV18_04490</name>
</gene>
<feature type="compositionally biased region" description="Low complexity" evidence="11">
    <location>
        <begin position="1648"/>
        <end position="1663"/>
    </location>
</feature>
<protein>
    <recommendedName>
        <fullName evidence="12">SLH domain-containing protein</fullName>
    </recommendedName>
</protein>
<keyword evidence="7 9" id="KW-0720">Serine protease</keyword>
<name>A0A1U7LZI4_9FIRM</name>
<dbReference type="GO" id="GO:0004252">
    <property type="term" value="F:serine-type endopeptidase activity"/>
    <property type="evidence" value="ECO:0007669"/>
    <property type="project" value="UniProtKB-UniRule"/>
</dbReference>
<dbReference type="EMBL" id="MJIH01000001">
    <property type="protein sequence ID" value="OLR64830.1"/>
    <property type="molecule type" value="Genomic_DNA"/>
</dbReference>
<proteinExistence type="inferred from homology"/>
<dbReference type="PRINTS" id="PR00723">
    <property type="entry name" value="SUBTILISIN"/>
</dbReference>
<accession>A0A1U7LZI4</accession>
<feature type="active site" description="Charge relay system" evidence="8 9">
    <location>
        <position position="167"/>
    </location>
</feature>
<dbReference type="Pfam" id="PF02225">
    <property type="entry name" value="PA"/>
    <property type="match status" value="1"/>
</dbReference>
<feature type="active site" description="Charge relay system" evidence="8 9">
    <location>
        <position position="223"/>
    </location>
</feature>
<feature type="domain" description="SLH" evidence="12">
    <location>
        <begin position="1712"/>
        <end position="1775"/>
    </location>
</feature>
<keyword evidence="5" id="KW-0732">Signal</keyword>
<dbReference type="InterPro" id="IPR023827">
    <property type="entry name" value="Peptidase_S8_Asp-AS"/>
</dbReference>
<dbReference type="PANTHER" id="PTHR43806">
    <property type="entry name" value="PEPTIDASE S8"/>
    <property type="match status" value="1"/>
</dbReference>
<keyword evidence="3" id="KW-0964">Secreted</keyword>
<evidence type="ECO:0000256" key="7">
    <source>
        <dbReference type="ARBA" id="ARBA00022825"/>
    </source>
</evidence>
<evidence type="ECO:0000256" key="11">
    <source>
        <dbReference type="SAM" id="MobiDB-lite"/>
    </source>
</evidence>
<feature type="region of interest" description="Disordered" evidence="11">
    <location>
        <begin position="1648"/>
        <end position="1671"/>
    </location>
</feature>
<dbReference type="InterPro" id="IPR023828">
    <property type="entry name" value="Peptidase_S8_Ser-AS"/>
</dbReference>
<evidence type="ECO:0000256" key="2">
    <source>
        <dbReference type="ARBA" id="ARBA00022512"/>
    </source>
</evidence>
<dbReference type="InterPro" id="IPR000209">
    <property type="entry name" value="Peptidase_S8/S53_dom"/>
</dbReference>
<evidence type="ECO:0000256" key="5">
    <source>
        <dbReference type="ARBA" id="ARBA00022729"/>
    </source>
</evidence>
<dbReference type="GO" id="GO:0006508">
    <property type="term" value="P:proteolysis"/>
    <property type="evidence" value="ECO:0007669"/>
    <property type="project" value="UniProtKB-KW"/>
</dbReference>
<dbReference type="PROSITE" id="PS51272">
    <property type="entry name" value="SLH"/>
    <property type="match status" value="3"/>
</dbReference>
<dbReference type="Pfam" id="PF06280">
    <property type="entry name" value="fn3_5"/>
    <property type="match status" value="1"/>
</dbReference>
<evidence type="ECO:0000313" key="14">
    <source>
        <dbReference type="Proteomes" id="UP000187166"/>
    </source>
</evidence>
<comment type="similarity">
    <text evidence="1 9 10">Belongs to the peptidase S8 family.</text>
</comment>
<feature type="domain" description="SLH" evidence="12">
    <location>
        <begin position="1837"/>
        <end position="1895"/>
    </location>
</feature>
<organism evidence="13 14">
    <name type="scientific">Peptoniphilus porci</name>
    <dbReference type="NCBI Taxonomy" id="2652280"/>
    <lineage>
        <taxon>Bacteria</taxon>
        <taxon>Bacillati</taxon>
        <taxon>Bacillota</taxon>
        <taxon>Tissierellia</taxon>
        <taxon>Tissierellales</taxon>
        <taxon>Peptoniphilaceae</taxon>
        <taxon>Peptoniphilus</taxon>
    </lineage>
</organism>
<dbReference type="PROSITE" id="PS00136">
    <property type="entry name" value="SUBTILASE_ASP"/>
    <property type="match status" value="1"/>
</dbReference>
<feature type="domain" description="SLH" evidence="12">
    <location>
        <begin position="1776"/>
        <end position="1835"/>
    </location>
</feature>
<evidence type="ECO:0000256" key="1">
    <source>
        <dbReference type="ARBA" id="ARBA00011073"/>
    </source>
</evidence>
<reference evidence="13 14" key="1">
    <citation type="journal article" date="2016" name="Appl. Environ. Microbiol.">
        <title>Function and Phylogeny of Bacterial Butyryl Coenzyme A:Acetate Transferases and Their Diversity in the Proximal Colon of Swine.</title>
        <authorList>
            <person name="Trachsel J."/>
            <person name="Bayles D.O."/>
            <person name="Looft T."/>
            <person name="Levine U.Y."/>
            <person name="Allen H.K."/>
        </authorList>
    </citation>
    <scope>NUCLEOTIDE SEQUENCE [LARGE SCALE GENOMIC DNA]</scope>
    <source>
        <strain evidence="13 14">35-6-1</strain>
    </source>
</reference>
<comment type="caution">
    <text evidence="13">The sequence shown here is derived from an EMBL/GenBank/DDBJ whole genome shotgun (WGS) entry which is preliminary data.</text>
</comment>
<keyword evidence="14" id="KW-1185">Reference proteome</keyword>
<evidence type="ECO:0000256" key="9">
    <source>
        <dbReference type="PROSITE-ProRule" id="PRU01240"/>
    </source>
</evidence>
<evidence type="ECO:0000256" key="10">
    <source>
        <dbReference type="RuleBase" id="RU003355"/>
    </source>
</evidence>
<sequence length="1895" mass="213140">MKSISKRALSFILALVLFLGTIPYSVMAKSPESEGSSNSIKENYPLVEAFLDGKVDTAKDIQRRVYILEFEKGKRDTIIAKLNQIEGLKIKYNYNSLFDGVSVEISTDTLEKVKAIDGIKNIQENGTFVPQNLNARDMTKVNEAVKYAEEVRGEKLDGRGTVVAVIDSGMDINHPAMKIDDDAKPFVKIKENKIQKGFTLKVPHGFNYLGGSFDLMERTPRAHGMHVSGIVAANSEDFKGVAPNAQLFMYRIFSDRTFPIKDKEGEWTQDYAQFEYGGDDAVYHAMEDAVNNGADVISMSIGQAGNGYVGDIYYKAVRNAAEKGVVVVSAIGNYSSSASGDTYGFYPDNNAKLIDNSAMTYIASVGEGLSVGSTTNNKVPLDTVKIGGTDFHHKYMGSDEDNKKFIRNQEYEFVFVGNGRKTAVKDLDLKGKVAVGLRGGGTIYDKFENAAEKGAVGYILINAPIYYSRDHYKQYPIMDYDTDKLTIDRINTSKMWITSIDGTQGDILREMIKKSPKQKVEFKEEKTLVSINKDTKISGFSGWGPNAELELKPEIVAPGENVYSTYHNGKYGLMSGTSMSTPHIAGISAILKNKVTELINSGANYEGGRVKLNKILLMNTAEPLMDTANSSTESSPRRQGAGMVNAYDALRTNVLVTHNDKGAVELKEIQKNTVQFNLKIKNYSNEAQKFQVNFGPVLGETVKEMSKPNMADSARKYKDFEDEFENHTIYETRSKAIVDASINSNMEYVELKPKEEKNITVTLNTGKSKDEFVEGFIYLDAENPEKQPGLSIPYFGYKGDWNAGKIIDSPAWEADSIYKLTTVIATKEAHHDDSQGFIELGKDENGNIDPSKIAFSNKGIRAWDGVAARIIPLREARDLEVAIVDKDKKHVRTLSTSKYFRKFFGHFPLENKWQYDNKFLAPNPLLQWDGEVYVSRDGQFEDEEAYQGIMTPADEGQYYFRIRARVKENAPYQELYMPVRIDNTGPKMTMMPTFGSNTASFKINDEHGLAFVGASIDGKIIPVQKISDDEYKIENLDEHINNLTRSTLRIEAMDTAGNIMEGYNVDLNKNVAESTEESTSGSHKADTRPGALVYTELDDDTEAKFRPELSKIMYNWREVNLSIKDISKIEDKIYFNTEFFNMPEGTKDYRMRLTSYNYGKNGYNPMTDILGLGTSGRVPSQRLEIQEGFNIINVTVYKKDNPDEILYSRGHIILLDSEAPEFKIDKSRIGRDDSNIFDSSEYIFTNSDTITIKGTVRDSNDNWSMYINGDNVASANLPGMMGDNKAEFNREISVQDGDLITLYAEDRHHNKTENLKYRVAFDNVPPTINVKNQTFNGSDVLDIEIKDDRSIADEAKIILVNGKPYESGSQLSKYGDEYIIQVIATDRAGNTSEKIIDASKKEDKEVQFPEIPAKKEAFDFSDLTDANAILQLPEGYSAEVLEKAKIEQVEGNKQVAKVKIRIKNEENIYKTREYTLPIKQAIYEEVEGVASGIKTEENLKAKKRPGRYGEKTLDIALKKDKFLAKELRGIDVLFDLPEGVSAKLVEPIDAKTVGKTLVKVEFTKDGNTYRQEYNIEILPIPDAKLIKLNVNEEELNNIANLFEIPEGIKVSLKSSENEGPNKKKIIVIISDSYGNEVEKEYTLNILKTPSTPTEKPSTPITPISKDEKLDSDSYYSDHTYSRMSGYRQPSKVNEVRAVENKKTTKESSKKENISVQLTDIDNHWAKYIILKAVERKIVSGYPDNTFRPDNPATRAEYVSILNRAFDLDDVAGDIKFKDVNKSDWYYKDVKKLVLNNIVKGRMEDEFSPNSNITREEVITMIVRYLKMKNVDIKSDSKMKFKDVNTISDWAIEDMKIAYNLGLIKGDEQGRVLPKKPATRAEIVQIISNLEKILKK</sequence>
<dbReference type="InterPro" id="IPR003137">
    <property type="entry name" value="PA_domain"/>
</dbReference>
<dbReference type="Pfam" id="PF00082">
    <property type="entry name" value="Peptidase_S8"/>
    <property type="match status" value="1"/>
</dbReference>
<dbReference type="InterPro" id="IPR050131">
    <property type="entry name" value="Peptidase_S8_subtilisin-like"/>
</dbReference>
<dbReference type="Proteomes" id="UP000187166">
    <property type="component" value="Unassembled WGS sequence"/>
</dbReference>
<dbReference type="PROSITE" id="PS00138">
    <property type="entry name" value="SUBTILASE_SER"/>
    <property type="match status" value="1"/>
</dbReference>
<evidence type="ECO:0000313" key="13">
    <source>
        <dbReference type="EMBL" id="OLR64830.1"/>
    </source>
</evidence>
<feature type="active site" description="Charge relay system" evidence="8 9">
    <location>
        <position position="578"/>
    </location>
</feature>
<keyword evidence="4 9" id="KW-0645">Protease</keyword>
<evidence type="ECO:0000256" key="3">
    <source>
        <dbReference type="ARBA" id="ARBA00022525"/>
    </source>
</evidence>
<dbReference type="SUPFAM" id="SSF52025">
    <property type="entry name" value="PA domain"/>
    <property type="match status" value="1"/>
</dbReference>
<dbReference type="InterPro" id="IPR010435">
    <property type="entry name" value="C5a/SBT2-like_Fn3"/>
</dbReference>
<dbReference type="InterPro" id="IPR046450">
    <property type="entry name" value="PA_dom_sf"/>
</dbReference>
<dbReference type="PANTHER" id="PTHR43806:SF11">
    <property type="entry name" value="CEREVISIN-RELATED"/>
    <property type="match status" value="1"/>
</dbReference>
<dbReference type="SUPFAM" id="SSF52743">
    <property type="entry name" value="Subtilisin-like"/>
    <property type="match status" value="1"/>
</dbReference>
<dbReference type="InterPro" id="IPR015500">
    <property type="entry name" value="Peptidase_S8_subtilisin-rel"/>
</dbReference>
<evidence type="ECO:0000259" key="12">
    <source>
        <dbReference type="PROSITE" id="PS51272"/>
    </source>
</evidence>
<evidence type="ECO:0000256" key="8">
    <source>
        <dbReference type="PIRSR" id="PIRSR615500-1"/>
    </source>
</evidence>
<evidence type="ECO:0000256" key="4">
    <source>
        <dbReference type="ARBA" id="ARBA00022670"/>
    </source>
</evidence>
<dbReference type="Pfam" id="PF00395">
    <property type="entry name" value="SLH"/>
    <property type="match status" value="3"/>
</dbReference>
<dbReference type="Gene3D" id="3.40.50.200">
    <property type="entry name" value="Peptidase S8/S53 domain"/>
    <property type="match status" value="1"/>
</dbReference>